<organism evidence="1 2">
    <name type="scientific">Advenella kashmirensis W13003</name>
    <dbReference type="NCBI Taxonomy" id="1424334"/>
    <lineage>
        <taxon>Bacteria</taxon>
        <taxon>Pseudomonadati</taxon>
        <taxon>Pseudomonadota</taxon>
        <taxon>Betaproteobacteria</taxon>
        <taxon>Burkholderiales</taxon>
        <taxon>Alcaligenaceae</taxon>
    </lineage>
</organism>
<protein>
    <submittedName>
        <fullName evidence="1">Uncharacterized protein</fullName>
    </submittedName>
</protein>
<reference evidence="1 2" key="1">
    <citation type="journal article" date="2014" name="Genome Announc.">
        <title>Draft Genome Sequence of Advenella kashmirensis Strain W13003, a Polycyclic Aromatic Hydrocarbon-Degrading Bacterium.</title>
        <authorList>
            <person name="Wang X."/>
            <person name="Jin D."/>
            <person name="Zhou L."/>
            <person name="Wu L."/>
            <person name="An W."/>
            <person name="Zhao L."/>
        </authorList>
    </citation>
    <scope>NUCLEOTIDE SEQUENCE [LARGE SCALE GENOMIC DNA]</scope>
    <source>
        <strain evidence="1 2">W13003</strain>
    </source>
</reference>
<proteinExistence type="predicted"/>
<dbReference type="HOGENOM" id="CLU_1923079_0_0_4"/>
<name>V8QXK9_9BURK</name>
<dbReference type="Proteomes" id="UP000018733">
    <property type="component" value="Unassembled WGS sequence"/>
</dbReference>
<dbReference type="RefSeq" id="WP_024003378.1">
    <property type="nucleotide sequence ID" value="NZ_KI650979.1"/>
</dbReference>
<dbReference type="eggNOG" id="ENOG5030K93">
    <property type="taxonomic scope" value="Bacteria"/>
</dbReference>
<dbReference type="AlphaFoldDB" id="V8QXK9"/>
<dbReference type="OrthoDB" id="1118920at2"/>
<keyword evidence="2" id="KW-1185">Reference proteome</keyword>
<evidence type="ECO:0000313" key="1">
    <source>
        <dbReference type="EMBL" id="ETF04651.1"/>
    </source>
</evidence>
<accession>V8QXK9</accession>
<gene>
    <name evidence="1" type="ORF">W822_01550</name>
</gene>
<sequence length="131" mass="14683">MLTRVDEDYLAALAISDMRYDKASRSYPSLGAWLHRPQPTVLAYNPQVHAQGSFRLSTAIRQPCDDEEYNGDSVFILETLGADDLSQKQLKTLAGNEIKAYQRSQNMVKPMQGGRRCRIAVANETGTFNDL</sequence>
<dbReference type="STRING" id="1424334.W822_01550"/>
<evidence type="ECO:0000313" key="2">
    <source>
        <dbReference type="Proteomes" id="UP000018733"/>
    </source>
</evidence>
<comment type="caution">
    <text evidence="1">The sequence shown here is derived from an EMBL/GenBank/DDBJ whole genome shotgun (WGS) entry which is preliminary data.</text>
</comment>
<dbReference type="EMBL" id="AYXT01000001">
    <property type="protein sequence ID" value="ETF04651.1"/>
    <property type="molecule type" value="Genomic_DNA"/>
</dbReference>